<keyword evidence="2" id="KW-0812">Transmembrane</keyword>
<feature type="transmembrane region" description="Helical" evidence="2">
    <location>
        <begin position="179"/>
        <end position="199"/>
    </location>
</feature>
<dbReference type="AlphaFoldDB" id="A0A4Q9KMS1"/>
<gene>
    <name evidence="3" type="ORF">ET996_02340</name>
</gene>
<evidence type="ECO:0000256" key="2">
    <source>
        <dbReference type="SAM" id="Phobius"/>
    </source>
</evidence>
<organism evidence="3 4">
    <name type="scientific">Propioniciclava tarda</name>
    <dbReference type="NCBI Taxonomy" id="433330"/>
    <lineage>
        <taxon>Bacteria</taxon>
        <taxon>Bacillati</taxon>
        <taxon>Actinomycetota</taxon>
        <taxon>Actinomycetes</taxon>
        <taxon>Propionibacteriales</taxon>
        <taxon>Propionibacteriaceae</taxon>
        <taxon>Propioniciclava</taxon>
    </lineage>
</organism>
<feature type="transmembrane region" description="Helical" evidence="2">
    <location>
        <begin position="144"/>
        <end position="167"/>
    </location>
</feature>
<evidence type="ECO:0000313" key="3">
    <source>
        <dbReference type="EMBL" id="TBT95838.1"/>
    </source>
</evidence>
<sequence length="233" mass="24167">MAVTPAPSPAPHAALNTLGVVAYNLLTVLAVALFGAKIGNLLLLYLIEAVLAGLVGLALVSRAQAGDEVALLPPVGDRPTGYLAALFGVYTLLLGLFCVLVAIIAGYSLTPLAFWLPLALLIVRQTTDAIALSRPERPIGERAAVGLASAVIRFIVLAVSVGLLVWISRDLLDDADSRTIGIVALICLVSIKTVSEAWLASHPLHFTPRASPPSSGAGGRPRPRTSRDGTGSN</sequence>
<proteinExistence type="predicted"/>
<dbReference type="EMBL" id="SDMR01000002">
    <property type="protein sequence ID" value="TBT95838.1"/>
    <property type="molecule type" value="Genomic_DNA"/>
</dbReference>
<comment type="caution">
    <text evidence="3">The sequence shown here is derived from an EMBL/GenBank/DDBJ whole genome shotgun (WGS) entry which is preliminary data.</text>
</comment>
<feature type="transmembrane region" description="Helical" evidence="2">
    <location>
        <begin position="42"/>
        <end position="60"/>
    </location>
</feature>
<dbReference type="Pfam" id="PF20108">
    <property type="entry name" value="DUF6498"/>
    <property type="match status" value="1"/>
</dbReference>
<feature type="transmembrane region" description="Helical" evidence="2">
    <location>
        <begin position="12"/>
        <end position="36"/>
    </location>
</feature>
<reference evidence="3 4" key="1">
    <citation type="submission" date="2019-01" db="EMBL/GenBank/DDBJ databases">
        <title>Lactibacter flavus gen. nov., sp. nov., a novel bacterium of the family Propionibacteriaceae isolated from raw milk and dairy products.</title>
        <authorList>
            <person name="Huptas C."/>
            <person name="Wenning M."/>
            <person name="Breitenwieser F."/>
            <person name="Doll E."/>
            <person name="Von Neubeck M."/>
            <person name="Busse H.-J."/>
            <person name="Scherer S."/>
        </authorList>
    </citation>
    <scope>NUCLEOTIDE SEQUENCE [LARGE SCALE GENOMIC DNA]</scope>
    <source>
        <strain evidence="3 4">DSM 22130</strain>
    </source>
</reference>
<dbReference type="InterPro" id="IPR045466">
    <property type="entry name" value="DUF6498"/>
</dbReference>
<dbReference type="Proteomes" id="UP000291933">
    <property type="component" value="Unassembled WGS sequence"/>
</dbReference>
<feature type="transmembrane region" description="Helical" evidence="2">
    <location>
        <begin position="112"/>
        <end position="132"/>
    </location>
</feature>
<evidence type="ECO:0000256" key="1">
    <source>
        <dbReference type="SAM" id="MobiDB-lite"/>
    </source>
</evidence>
<accession>A0A4Q9KMS1</accession>
<keyword evidence="2" id="KW-1133">Transmembrane helix</keyword>
<protein>
    <submittedName>
        <fullName evidence="3">Uncharacterized protein</fullName>
    </submittedName>
</protein>
<evidence type="ECO:0000313" key="4">
    <source>
        <dbReference type="Proteomes" id="UP000291933"/>
    </source>
</evidence>
<keyword evidence="4" id="KW-1185">Reference proteome</keyword>
<feature type="region of interest" description="Disordered" evidence="1">
    <location>
        <begin position="209"/>
        <end position="233"/>
    </location>
</feature>
<feature type="transmembrane region" description="Helical" evidence="2">
    <location>
        <begin position="81"/>
        <end position="106"/>
    </location>
</feature>
<dbReference type="RefSeq" id="WP_131170953.1">
    <property type="nucleotide sequence ID" value="NZ_FXTL01000002.1"/>
</dbReference>
<name>A0A4Q9KMS1_PROTD</name>
<keyword evidence="2" id="KW-0472">Membrane</keyword>